<dbReference type="Pfam" id="PF02899">
    <property type="entry name" value="Phage_int_SAM_1"/>
    <property type="match status" value="1"/>
</dbReference>
<evidence type="ECO:0000259" key="8">
    <source>
        <dbReference type="PROSITE" id="PS51900"/>
    </source>
</evidence>
<organism evidence="9 10">
    <name type="scientific">Actinokineospora diospyrosa</name>
    <dbReference type="NCBI Taxonomy" id="103728"/>
    <lineage>
        <taxon>Bacteria</taxon>
        <taxon>Bacillati</taxon>
        <taxon>Actinomycetota</taxon>
        <taxon>Actinomycetes</taxon>
        <taxon>Pseudonocardiales</taxon>
        <taxon>Pseudonocardiaceae</taxon>
        <taxon>Actinokineospora</taxon>
    </lineage>
</organism>
<dbReference type="Proteomes" id="UP001205185">
    <property type="component" value="Unassembled WGS sequence"/>
</dbReference>
<sequence length="616" mass="67958">MEVNRTLDAVWKLEAARVVGALTRMVGDVGLAEELAQDALVTALRQWPRDGVPDNPAAWLTAVAKRRAVDHLRRARRERAVAVEPEQERPAEDDVLRLVFLACHPVLPTVERVALTLKLVCGLTTEEIARAFLVDTATVAERVARAKRTLAEHPPRTPGQLSSVCEVIYLVFNEGYSATSGDDLLRPGLCLEALRLGRVLAELVPADPEVHGLVALMELQASRAAARTGPDGEPVRLHEQNRGRWDPLLIRRGFTALLRARGAGPPGPYVLQAAIAACHAGARSAEDTDWAQIAALYDALVHLLPTPIVHLNRAVAIGMARGPEAGLELLDAIAADLRDYHLLPSARGDLLLRLGRGVEARREFERAAALTDNAAERAFLRRRADEAATPVGRTVAEVVAEFLAREDFDRSTIRSYGQTLGRLRRAVGDRTPLDSVTTEDIGEMFTAVWESASAKTWNRHRSAIRSFCAWAEIPDLSTSVDRRAETRRAAAPIVGQPWEEGAPIRERLLWTLLRESRSPVRAVLDLDVEHLDLAHRRALGGVRWREETARLLPELLGGRDRGPLFLADRRPGPGRVPRPEDLCPVTGRGRLSYERAEYLFKRATGLTLGQLRNARK</sequence>
<dbReference type="PANTHER" id="PTHR47756">
    <property type="entry name" value="BLL6612 PROTEIN-RELATED"/>
    <property type="match status" value="1"/>
</dbReference>
<dbReference type="SUPFAM" id="SSF88659">
    <property type="entry name" value="Sigma3 and sigma4 domains of RNA polymerase sigma factors"/>
    <property type="match status" value="1"/>
</dbReference>
<dbReference type="InterPro" id="IPR046531">
    <property type="entry name" value="DUF6596"/>
</dbReference>
<protein>
    <recommendedName>
        <fullName evidence="7">RNA polymerase sigma factor</fullName>
    </recommendedName>
</protein>
<evidence type="ECO:0000313" key="9">
    <source>
        <dbReference type="EMBL" id="MCP2267847.1"/>
    </source>
</evidence>
<keyword evidence="4 6" id="KW-0238">DNA-binding</keyword>
<dbReference type="InterPro" id="IPR004107">
    <property type="entry name" value="Integrase_SAM-like_N"/>
</dbReference>
<proteinExistence type="inferred from homology"/>
<dbReference type="Gene3D" id="1.10.10.10">
    <property type="entry name" value="Winged helix-like DNA-binding domain superfamily/Winged helix DNA-binding domain"/>
    <property type="match status" value="1"/>
</dbReference>
<evidence type="ECO:0000256" key="5">
    <source>
        <dbReference type="ARBA" id="ARBA00023163"/>
    </source>
</evidence>
<dbReference type="PANTHER" id="PTHR47756:SF1">
    <property type="entry name" value="BLL0085 PROTEIN"/>
    <property type="match status" value="1"/>
</dbReference>
<dbReference type="InterPro" id="IPR014284">
    <property type="entry name" value="RNA_pol_sigma-70_dom"/>
</dbReference>
<dbReference type="NCBIfam" id="TIGR02937">
    <property type="entry name" value="sigma70-ECF"/>
    <property type="match status" value="1"/>
</dbReference>
<dbReference type="InterPro" id="IPR000838">
    <property type="entry name" value="RNA_pol_sigma70_ECF_CS"/>
</dbReference>
<evidence type="ECO:0000256" key="1">
    <source>
        <dbReference type="ARBA" id="ARBA00010641"/>
    </source>
</evidence>
<feature type="domain" description="Core-binding (CB)" evidence="8">
    <location>
        <begin position="393"/>
        <end position="472"/>
    </location>
</feature>
<dbReference type="EMBL" id="JAMTCO010000001">
    <property type="protein sequence ID" value="MCP2267847.1"/>
    <property type="molecule type" value="Genomic_DNA"/>
</dbReference>
<dbReference type="InterPro" id="IPR007627">
    <property type="entry name" value="RNA_pol_sigma70_r2"/>
</dbReference>
<name>A0ABT1I5J0_9PSEU</name>
<dbReference type="Pfam" id="PF20239">
    <property type="entry name" value="DUF6596"/>
    <property type="match status" value="1"/>
</dbReference>
<accession>A0ABT1I5J0</accession>
<dbReference type="InterPro" id="IPR010998">
    <property type="entry name" value="Integrase_recombinase_N"/>
</dbReference>
<dbReference type="PROSITE" id="PS01063">
    <property type="entry name" value="SIGMA70_ECF"/>
    <property type="match status" value="1"/>
</dbReference>
<evidence type="ECO:0000256" key="3">
    <source>
        <dbReference type="ARBA" id="ARBA00023082"/>
    </source>
</evidence>
<dbReference type="Gene3D" id="1.10.150.130">
    <property type="match status" value="1"/>
</dbReference>
<dbReference type="SUPFAM" id="SSF56349">
    <property type="entry name" value="DNA breaking-rejoining enzymes"/>
    <property type="match status" value="1"/>
</dbReference>
<keyword evidence="5 7" id="KW-0804">Transcription</keyword>
<dbReference type="Gene3D" id="1.10.1740.10">
    <property type="match status" value="1"/>
</dbReference>
<comment type="similarity">
    <text evidence="1 7">Belongs to the sigma-70 factor family. ECF subfamily.</text>
</comment>
<dbReference type="Pfam" id="PF08281">
    <property type="entry name" value="Sigma70_r4_2"/>
    <property type="match status" value="1"/>
</dbReference>
<evidence type="ECO:0000256" key="2">
    <source>
        <dbReference type="ARBA" id="ARBA00023015"/>
    </source>
</evidence>
<evidence type="ECO:0000256" key="4">
    <source>
        <dbReference type="ARBA" id="ARBA00023125"/>
    </source>
</evidence>
<dbReference type="InterPro" id="IPR011010">
    <property type="entry name" value="DNA_brk_join_enz"/>
</dbReference>
<keyword evidence="10" id="KW-1185">Reference proteome</keyword>
<keyword evidence="3 7" id="KW-0731">Sigma factor</keyword>
<dbReference type="RefSeq" id="WP_253884759.1">
    <property type="nucleotide sequence ID" value="NZ_BAAAVB010000002.1"/>
</dbReference>
<evidence type="ECO:0000313" key="10">
    <source>
        <dbReference type="Proteomes" id="UP001205185"/>
    </source>
</evidence>
<dbReference type="InterPro" id="IPR013249">
    <property type="entry name" value="RNA_pol_sigma70_r4_t2"/>
</dbReference>
<dbReference type="InterPro" id="IPR013324">
    <property type="entry name" value="RNA_pol_sigma_r3/r4-like"/>
</dbReference>
<evidence type="ECO:0000256" key="6">
    <source>
        <dbReference type="PROSITE-ProRule" id="PRU01248"/>
    </source>
</evidence>
<dbReference type="PROSITE" id="PS51900">
    <property type="entry name" value="CB"/>
    <property type="match status" value="1"/>
</dbReference>
<evidence type="ECO:0000256" key="7">
    <source>
        <dbReference type="RuleBase" id="RU000716"/>
    </source>
</evidence>
<keyword evidence="2 7" id="KW-0805">Transcription regulation</keyword>
<dbReference type="SUPFAM" id="SSF88946">
    <property type="entry name" value="Sigma2 domain of RNA polymerase sigma factors"/>
    <property type="match status" value="1"/>
</dbReference>
<dbReference type="InterPro" id="IPR044068">
    <property type="entry name" value="CB"/>
</dbReference>
<gene>
    <name evidence="9" type="ORF">LV75_000329</name>
</gene>
<dbReference type="InterPro" id="IPR036388">
    <property type="entry name" value="WH-like_DNA-bd_sf"/>
</dbReference>
<dbReference type="Pfam" id="PF04542">
    <property type="entry name" value="Sigma70_r2"/>
    <property type="match status" value="1"/>
</dbReference>
<comment type="caution">
    <text evidence="9">The sequence shown here is derived from an EMBL/GenBank/DDBJ whole genome shotgun (WGS) entry which is preliminary data.</text>
</comment>
<reference evidence="9 10" key="1">
    <citation type="submission" date="2022-06" db="EMBL/GenBank/DDBJ databases">
        <title>Genomic Encyclopedia of Archaeal and Bacterial Type Strains, Phase II (KMG-II): from individual species to whole genera.</title>
        <authorList>
            <person name="Goeker M."/>
        </authorList>
    </citation>
    <scope>NUCLEOTIDE SEQUENCE [LARGE SCALE GENOMIC DNA]</scope>
    <source>
        <strain evidence="9 10">DSM 44255</strain>
    </source>
</reference>
<dbReference type="InterPro" id="IPR013325">
    <property type="entry name" value="RNA_pol_sigma_r2"/>
</dbReference>